<dbReference type="Proteomes" id="UP000002630">
    <property type="component" value="Linkage Group LG24"/>
</dbReference>
<gene>
    <name evidence="2" type="ORF">Esi_0221_0029</name>
</gene>
<sequence length="161" mass="17480">MEVDSAAKASSWQLGEVLAWSEDETLDVGKEEEVARLPFDAGQGEDSDDEPSPAGGAGLGDPSPVEIATLEEEIKNLEFPNLEDGTGNFGEKTMDDAVAMLMAKTGRGFSLKRESKTKEKTSRMRWSSVWVKCCQGGKPRACQRVADPSARRNTKSQKRVG</sequence>
<keyword evidence="3" id="KW-1185">Reference proteome</keyword>
<organism evidence="2 3">
    <name type="scientific">Ectocarpus siliculosus</name>
    <name type="common">Brown alga</name>
    <name type="synonym">Conferva siliculosa</name>
    <dbReference type="NCBI Taxonomy" id="2880"/>
    <lineage>
        <taxon>Eukaryota</taxon>
        <taxon>Sar</taxon>
        <taxon>Stramenopiles</taxon>
        <taxon>Ochrophyta</taxon>
        <taxon>PX clade</taxon>
        <taxon>Phaeophyceae</taxon>
        <taxon>Ectocarpales</taxon>
        <taxon>Ectocarpaceae</taxon>
        <taxon>Ectocarpus</taxon>
    </lineage>
</organism>
<protein>
    <submittedName>
        <fullName evidence="2">Uncharacterized protein</fullName>
    </submittedName>
</protein>
<dbReference type="AlphaFoldDB" id="D7FRW3"/>
<evidence type="ECO:0000313" key="2">
    <source>
        <dbReference type="EMBL" id="CBJ30904.1"/>
    </source>
</evidence>
<accession>D7FRW3</accession>
<reference evidence="2 3" key="1">
    <citation type="journal article" date="2010" name="Nature">
        <title>The Ectocarpus genome and the independent evolution of multicellularity in brown algae.</title>
        <authorList>
            <person name="Cock J.M."/>
            <person name="Sterck L."/>
            <person name="Rouze P."/>
            <person name="Scornet D."/>
            <person name="Allen A.E."/>
            <person name="Amoutzias G."/>
            <person name="Anthouard V."/>
            <person name="Artiguenave F."/>
            <person name="Aury J.M."/>
            <person name="Badger J.H."/>
            <person name="Beszteri B."/>
            <person name="Billiau K."/>
            <person name="Bonnet E."/>
            <person name="Bothwell J.H."/>
            <person name="Bowler C."/>
            <person name="Boyen C."/>
            <person name="Brownlee C."/>
            <person name="Carrano C.J."/>
            <person name="Charrier B."/>
            <person name="Cho G.Y."/>
            <person name="Coelho S.M."/>
            <person name="Collen J."/>
            <person name="Corre E."/>
            <person name="Da Silva C."/>
            <person name="Delage L."/>
            <person name="Delaroque N."/>
            <person name="Dittami S.M."/>
            <person name="Doulbeau S."/>
            <person name="Elias M."/>
            <person name="Farnham G."/>
            <person name="Gachon C.M."/>
            <person name="Gschloessl B."/>
            <person name="Heesch S."/>
            <person name="Jabbari K."/>
            <person name="Jubin C."/>
            <person name="Kawai H."/>
            <person name="Kimura K."/>
            <person name="Kloareg B."/>
            <person name="Kupper F.C."/>
            <person name="Lang D."/>
            <person name="Le Bail A."/>
            <person name="Leblanc C."/>
            <person name="Lerouge P."/>
            <person name="Lohr M."/>
            <person name="Lopez P.J."/>
            <person name="Martens C."/>
            <person name="Maumus F."/>
            <person name="Michel G."/>
            <person name="Miranda-Saavedra D."/>
            <person name="Morales J."/>
            <person name="Moreau H."/>
            <person name="Motomura T."/>
            <person name="Nagasato C."/>
            <person name="Napoli C.A."/>
            <person name="Nelson D.R."/>
            <person name="Nyvall-Collen P."/>
            <person name="Peters A.F."/>
            <person name="Pommier C."/>
            <person name="Potin P."/>
            <person name="Poulain J."/>
            <person name="Quesneville H."/>
            <person name="Read B."/>
            <person name="Rensing S.A."/>
            <person name="Ritter A."/>
            <person name="Rousvoal S."/>
            <person name="Samanta M."/>
            <person name="Samson G."/>
            <person name="Schroeder D.C."/>
            <person name="Segurens B."/>
            <person name="Strittmatter M."/>
            <person name="Tonon T."/>
            <person name="Tregear J.W."/>
            <person name="Valentin K."/>
            <person name="von Dassow P."/>
            <person name="Yamagishi T."/>
            <person name="Van de Peer Y."/>
            <person name="Wincker P."/>
        </authorList>
    </citation>
    <scope>NUCLEOTIDE SEQUENCE [LARGE SCALE GENOMIC DNA]</scope>
    <source>
        <strain evidence="3">Ec32 / CCAP1310/4</strain>
    </source>
</reference>
<dbReference type="InParanoid" id="D7FRW3"/>
<name>D7FRW3_ECTSI</name>
<proteinExistence type="predicted"/>
<feature type="region of interest" description="Disordered" evidence="1">
    <location>
        <begin position="140"/>
        <end position="161"/>
    </location>
</feature>
<feature type="compositionally biased region" description="Basic residues" evidence="1">
    <location>
        <begin position="152"/>
        <end position="161"/>
    </location>
</feature>
<evidence type="ECO:0000313" key="3">
    <source>
        <dbReference type="Proteomes" id="UP000002630"/>
    </source>
</evidence>
<dbReference type="EMBL" id="FN648400">
    <property type="protein sequence ID" value="CBJ30904.1"/>
    <property type="molecule type" value="Genomic_DNA"/>
</dbReference>
<feature type="region of interest" description="Disordered" evidence="1">
    <location>
        <begin position="25"/>
        <end position="64"/>
    </location>
</feature>
<evidence type="ECO:0000256" key="1">
    <source>
        <dbReference type="SAM" id="MobiDB-lite"/>
    </source>
</evidence>
<dbReference type="EMBL" id="FN649749">
    <property type="protein sequence ID" value="CBJ30904.1"/>
    <property type="molecule type" value="Genomic_DNA"/>
</dbReference>